<dbReference type="GO" id="GO:0005886">
    <property type="term" value="C:plasma membrane"/>
    <property type="evidence" value="ECO:0007669"/>
    <property type="project" value="InterPro"/>
</dbReference>
<feature type="signal peptide" evidence="3">
    <location>
        <begin position="1"/>
        <end position="21"/>
    </location>
</feature>
<dbReference type="Proteomes" id="UP000237438">
    <property type="component" value="Unassembled WGS sequence"/>
</dbReference>
<keyword evidence="3" id="KW-0732">Signal</keyword>
<protein>
    <recommendedName>
        <fullName evidence="6">Basic proline-rich protein</fullName>
    </recommendedName>
</protein>
<evidence type="ECO:0000256" key="1">
    <source>
        <dbReference type="SAM" id="MobiDB-lite"/>
    </source>
</evidence>
<dbReference type="EMBL" id="PEDP01000493">
    <property type="protein sequence ID" value="POS85815.1"/>
    <property type="molecule type" value="Genomic_DNA"/>
</dbReference>
<feature type="region of interest" description="Disordered" evidence="1">
    <location>
        <begin position="241"/>
        <end position="273"/>
    </location>
</feature>
<keyword evidence="2" id="KW-0812">Transmembrane</keyword>
<feature type="chain" id="PRO_5015641447" description="Basic proline-rich protein" evidence="3">
    <location>
        <begin position="22"/>
        <end position="747"/>
    </location>
</feature>
<accession>A0A2S4PUW8</accession>
<dbReference type="GO" id="GO:0006972">
    <property type="term" value="P:hyperosmotic response"/>
    <property type="evidence" value="ECO:0007669"/>
    <property type="project" value="TreeGrafter"/>
</dbReference>
<keyword evidence="5" id="KW-1185">Reference proteome</keyword>
<dbReference type="GO" id="GO:0007232">
    <property type="term" value="P:osmosensory signaling pathway via Sho1 osmosensor"/>
    <property type="evidence" value="ECO:0007669"/>
    <property type="project" value="InterPro"/>
</dbReference>
<evidence type="ECO:0000313" key="5">
    <source>
        <dbReference type="Proteomes" id="UP000237438"/>
    </source>
</evidence>
<comment type="caution">
    <text evidence="4">The sequence shown here is derived from an EMBL/GenBank/DDBJ whole genome shotgun (WGS) entry which is preliminary data.</text>
</comment>
<feature type="compositionally biased region" description="Polar residues" evidence="1">
    <location>
        <begin position="94"/>
        <end position="142"/>
    </location>
</feature>
<feature type="compositionally biased region" description="Polar residues" evidence="1">
    <location>
        <begin position="625"/>
        <end position="635"/>
    </location>
</feature>
<feature type="compositionally biased region" description="Polar residues" evidence="1">
    <location>
        <begin position="725"/>
        <end position="734"/>
    </location>
</feature>
<dbReference type="GO" id="GO:0001402">
    <property type="term" value="P:signal transduction involved in filamentous growth"/>
    <property type="evidence" value="ECO:0007669"/>
    <property type="project" value="TreeGrafter"/>
</dbReference>
<dbReference type="PANTHER" id="PTHR35778:SF1">
    <property type="entry name" value="SIGNALING MUCIN HKR1-RELATED"/>
    <property type="match status" value="1"/>
</dbReference>
<organism evidence="4 5">
    <name type="scientific">Erysiphe pulchra</name>
    <dbReference type="NCBI Taxonomy" id="225359"/>
    <lineage>
        <taxon>Eukaryota</taxon>
        <taxon>Fungi</taxon>
        <taxon>Dikarya</taxon>
        <taxon>Ascomycota</taxon>
        <taxon>Pezizomycotina</taxon>
        <taxon>Leotiomycetes</taxon>
        <taxon>Erysiphales</taxon>
        <taxon>Erysiphaceae</taxon>
        <taxon>Erysiphe</taxon>
    </lineage>
</organism>
<dbReference type="PANTHER" id="PTHR35778">
    <property type="entry name" value="SIGNALING MUCIN HKR1-RELATED"/>
    <property type="match status" value="1"/>
</dbReference>
<evidence type="ECO:0000256" key="2">
    <source>
        <dbReference type="SAM" id="Phobius"/>
    </source>
</evidence>
<dbReference type="GO" id="GO:0005034">
    <property type="term" value="F:osmosensor activity"/>
    <property type="evidence" value="ECO:0007669"/>
    <property type="project" value="InterPro"/>
</dbReference>
<dbReference type="OrthoDB" id="3366093at2759"/>
<feature type="region of interest" description="Disordered" evidence="1">
    <location>
        <begin position="93"/>
        <end position="142"/>
    </location>
</feature>
<dbReference type="GO" id="GO:0030010">
    <property type="term" value="P:establishment of cell polarity"/>
    <property type="evidence" value="ECO:0007669"/>
    <property type="project" value="TreeGrafter"/>
</dbReference>
<keyword evidence="2" id="KW-1133">Transmembrane helix</keyword>
<keyword evidence="2" id="KW-0472">Membrane</keyword>
<dbReference type="AlphaFoldDB" id="A0A2S4PUW8"/>
<feature type="region of interest" description="Disordered" evidence="1">
    <location>
        <begin position="703"/>
        <end position="747"/>
    </location>
</feature>
<feature type="region of interest" description="Disordered" evidence="1">
    <location>
        <begin position="52"/>
        <end position="80"/>
    </location>
</feature>
<gene>
    <name evidence="4" type="ORF">EPUL_006462</name>
</gene>
<dbReference type="GO" id="GO:0009986">
    <property type="term" value="C:cell surface"/>
    <property type="evidence" value="ECO:0007669"/>
    <property type="project" value="TreeGrafter"/>
</dbReference>
<sequence>MHSIFILVCCLALFYSNPTKAEIERPSILFSEPLDLATSDFTSEPDFEIISKEETAPQSLLATPDENISKSSPDEKEQDQKNTWAIWDEDMEKPSSSNLANANSTMPFALTNPANSQEPTSTPMYEASPTSYESIPHTDTNTLVNMNPSSLNVPAVSSSVQSLDAMIPTATQSFVSSKSEPNESPIFSSASESASLVQSIVSTSSAAQILSSAYNDNLSSSSSLSAGFDVIATSTRQLTGTTASSVPYPSLDSKPSNSTLPTSSFESIPVEETSSMFDSKPKATYLDSSSIILSTGTFFYSTSSSLNATQTMTSTITSATLTSIDLQPLPTNGSTSFYLSSTSSTLAPITSNGTTTTAPDYSTITIPLLTTSLPLQSSSSFSSSNNITYTPIPPSNFTSTYYNLPSSTQTSVRTTLSTAPSIIKPTATNTASTFIPSSIIAQTSSTRSSGQITQTQATGIPSALPKIVQNPFSSSTPTQPIDTSEIQIGFEWALNYPFVVSHPLSTTQIFTYLPIGIADGLGLKPDQIVVKNLLPLDTTAELQFITTVARVFIPSSMVDTLRVDLGIAASPIYQNPDESVNTLMNYINPAIPFFPGAVLDPGVTPTGSDTRNTQTTTPGEAGVYNSDTQQPQTPSARGTTAGIAIAACGGAAAYGAAMFLLARRYKYRQQQQKRPSSMDYSSEAGEDFPRVVNSVNFGDATGALMSGGRISPTTHDRHSKGSGRTGNTTRNAQISAPMMAENSLGWS</sequence>
<evidence type="ECO:0000313" key="4">
    <source>
        <dbReference type="EMBL" id="POS85815.1"/>
    </source>
</evidence>
<dbReference type="InterPro" id="IPR039295">
    <property type="entry name" value="MSB2"/>
</dbReference>
<dbReference type="GO" id="GO:0030427">
    <property type="term" value="C:site of polarized growth"/>
    <property type="evidence" value="ECO:0007669"/>
    <property type="project" value="TreeGrafter"/>
</dbReference>
<dbReference type="STRING" id="225359.A0A2S4PUW8"/>
<evidence type="ECO:0000256" key="3">
    <source>
        <dbReference type="SAM" id="SignalP"/>
    </source>
</evidence>
<evidence type="ECO:0008006" key="6">
    <source>
        <dbReference type="Google" id="ProtNLM"/>
    </source>
</evidence>
<reference evidence="4 5" key="1">
    <citation type="submission" date="2017-10" db="EMBL/GenBank/DDBJ databases">
        <title>Development of genomic resources for the powdery mildew, Erysiphe pulchra.</title>
        <authorList>
            <person name="Wadl P.A."/>
            <person name="Mack B.M."/>
            <person name="Moore G."/>
            <person name="Beltz S.B."/>
        </authorList>
    </citation>
    <scope>NUCLEOTIDE SEQUENCE [LARGE SCALE GENOMIC DNA]</scope>
    <source>
        <strain evidence="4">Cflorida</strain>
    </source>
</reference>
<feature type="compositionally biased region" description="Polar residues" evidence="1">
    <location>
        <begin position="605"/>
        <end position="618"/>
    </location>
</feature>
<feature type="region of interest" description="Disordered" evidence="1">
    <location>
        <begin position="604"/>
        <end position="637"/>
    </location>
</feature>
<proteinExistence type="predicted"/>
<name>A0A2S4PUW8_9PEZI</name>
<feature type="transmembrane region" description="Helical" evidence="2">
    <location>
        <begin position="641"/>
        <end position="662"/>
    </location>
</feature>
<dbReference type="GO" id="GO:0031505">
    <property type="term" value="P:fungal-type cell wall organization"/>
    <property type="evidence" value="ECO:0007669"/>
    <property type="project" value="TreeGrafter"/>
</dbReference>
<dbReference type="GO" id="GO:0005576">
    <property type="term" value="C:extracellular region"/>
    <property type="evidence" value="ECO:0007669"/>
    <property type="project" value="TreeGrafter"/>
</dbReference>